<keyword evidence="2" id="KW-0560">Oxidoreductase</keyword>
<comment type="caution">
    <text evidence="2">The sequence shown here is derived from an EMBL/GenBank/DDBJ whole genome shotgun (WGS) entry which is preliminary data.</text>
</comment>
<name>A0ABU1FD83_9RHOB</name>
<reference evidence="2 3" key="1">
    <citation type="submission" date="2023-09" db="EMBL/GenBank/DDBJ databases">
        <title>Xinfangfangia sedmenti sp. nov., isolated the sedment.</title>
        <authorList>
            <person name="Xu L."/>
        </authorList>
    </citation>
    <scope>NUCLEOTIDE SEQUENCE [LARGE SCALE GENOMIC DNA]</scope>
    <source>
        <strain evidence="2 3">LG-4</strain>
    </source>
</reference>
<keyword evidence="3" id="KW-1185">Reference proteome</keyword>
<dbReference type="EMBL" id="JAVKPH010000036">
    <property type="protein sequence ID" value="MDR5654856.1"/>
    <property type="molecule type" value="Genomic_DNA"/>
</dbReference>
<dbReference type="PROSITE" id="PS00061">
    <property type="entry name" value="ADH_SHORT"/>
    <property type="match status" value="1"/>
</dbReference>
<dbReference type="Gene3D" id="3.40.50.720">
    <property type="entry name" value="NAD(P)-binding Rossmann-like Domain"/>
    <property type="match status" value="1"/>
</dbReference>
<dbReference type="GO" id="GO:0016491">
    <property type="term" value="F:oxidoreductase activity"/>
    <property type="evidence" value="ECO:0007669"/>
    <property type="project" value="UniProtKB-KW"/>
</dbReference>
<evidence type="ECO:0000256" key="1">
    <source>
        <dbReference type="ARBA" id="ARBA00006484"/>
    </source>
</evidence>
<dbReference type="PANTHER" id="PTHR42760">
    <property type="entry name" value="SHORT-CHAIN DEHYDROGENASES/REDUCTASES FAMILY MEMBER"/>
    <property type="match status" value="1"/>
</dbReference>
<dbReference type="Pfam" id="PF13561">
    <property type="entry name" value="adh_short_C2"/>
    <property type="match status" value="1"/>
</dbReference>
<dbReference type="RefSeq" id="WP_310458997.1">
    <property type="nucleotide sequence ID" value="NZ_JAVKPH010000036.1"/>
</dbReference>
<dbReference type="PRINTS" id="PR00080">
    <property type="entry name" value="SDRFAMILY"/>
</dbReference>
<dbReference type="SUPFAM" id="SSF51735">
    <property type="entry name" value="NAD(P)-binding Rossmann-fold domains"/>
    <property type="match status" value="1"/>
</dbReference>
<dbReference type="InterPro" id="IPR002347">
    <property type="entry name" value="SDR_fam"/>
</dbReference>
<organism evidence="2 3">
    <name type="scientific">Ruixingdingia sedimenti</name>
    <dbReference type="NCBI Taxonomy" id="3073604"/>
    <lineage>
        <taxon>Bacteria</taxon>
        <taxon>Pseudomonadati</taxon>
        <taxon>Pseudomonadota</taxon>
        <taxon>Alphaproteobacteria</taxon>
        <taxon>Rhodobacterales</taxon>
        <taxon>Paracoccaceae</taxon>
        <taxon>Ruixingdingia</taxon>
    </lineage>
</organism>
<dbReference type="Proteomes" id="UP001247754">
    <property type="component" value="Unassembled WGS sequence"/>
</dbReference>
<proteinExistence type="inferred from homology"/>
<dbReference type="EC" id="1.-.-.-" evidence="2"/>
<accession>A0ABU1FD83</accession>
<dbReference type="InterPro" id="IPR020904">
    <property type="entry name" value="Sc_DH/Rdtase_CS"/>
</dbReference>
<sequence length="254" mass="26311">MKGKLAIVTAAASGMGRAGCVLFAEQGATVAVVDIDAARTQAVVDEITAAGGKAKGFVADLSKAEECTRVIDEAAAWLGGLDVLWAHAGTPGPSQYEGMDMGEYDFALDLNLTSAVACSAAAGPHIRKRGGGAILFTSSVGGLVGSMMSPVYSMAKFGIVGLTMSLAQRYAPDGIRVNAVCPGPVETAMLPHFFGRKGDEDKMEENRKRLMAVVPLGRTAQPVEIAHAAMWLLSDDASYVTGVALPVDGGYVCR</sequence>
<protein>
    <submittedName>
        <fullName evidence="2">SDR family oxidoreductase</fullName>
        <ecNumber evidence="2">1.-.-.-</ecNumber>
    </submittedName>
</protein>
<dbReference type="InterPro" id="IPR036291">
    <property type="entry name" value="NAD(P)-bd_dom_sf"/>
</dbReference>
<evidence type="ECO:0000313" key="2">
    <source>
        <dbReference type="EMBL" id="MDR5654856.1"/>
    </source>
</evidence>
<comment type="similarity">
    <text evidence="1">Belongs to the short-chain dehydrogenases/reductases (SDR) family.</text>
</comment>
<evidence type="ECO:0000313" key="3">
    <source>
        <dbReference type="Proteomes" id="UP001247754"/>
    </source>
</evidence>
<dbReference type="PRINTS" id="PR00081">
    <property type="entry name" value="GDHRDH"/>
</dbReference>
<dbReference type="CDD" id="cd05233">
    <property type="entry name" value="SDR_c"/>
    <property type="match status" value="1"/>
</dbReference>
<gene>
    <name evidence="2" type="ORF">RGD00_19780</name>
</gene>